<reference evidence="2" key="2">
    <citation type="submission" date="2005-04" db="EMBL/GenBank/DDBJ databases">
        <authorList>
            <person name="Buell C.R."/>
            <person name="Wing R.A."/>
            <person name="McCombie W.A."/>
            <person name="Ouyang S."/>
        </authorList>
    </citation>
    <scope>NUCLEOTIDE SEQUENCE</scope>
</reference>
<reference evidence="2" key="3">
    <citation type="submission" date="2006-01" db="EMBL/GenBank/DDBJ databases">
        <authorList>
            <person name="Buell R."/>
        </authorList>
    </citation>
    <scope>NUCLEOTIDE SEQUENCE</scope>
</reference>
<reference evidence="2" key="1">
    <citation type="journal article" date="2005" name="BMC Biol.">
        <title>The sequence of rice chromosomes 11 and 12, rich in disease resistance genes and recent gene duplications.</title>
        <authorList>
            <consortium name="The rice chromosomes 11 and 12 sequencing consortia"/>
        </authorList>
    </citation>
    <scope>NUCLEOTIDE SEQUENCE [LARGE SCALE GENOMIC DNA]</scope>
</reference>
<protein>
    <submittedName>
        <fullName evidence="2">Retrotransposon protein, putative, Ty3-gypsy subclass</fullName>
    </submittedName>
</protein>
<evidence type="ECO:0000313" key="2">
    <source>
        <dbReference type="EMBL" id="ABA97809.1"/>
    </source>
</evidence>
<gene>
    <name evidence="2" type="ordered locus">LOC_Os12g20080</name>
</gene>
<dbReference type="EMBL" id="DP000011">
    <property type="protein sequence ID" value="ABA97809.1"/>
    <property type="molecule type" value="Genomic_DNA"/>
</dbReference>
<dbReference type="Pfam" id="PF03732">
    <property type="entry name" value="Retrotrans_gag"/>
    <property type="match status" value="1"/>
</dbReference>
<dbReference type="PANTHER" id="PTHR33223:SF6">
    <property type="entry name" value="CCHC-TYPE DOMAIN-CONTAINING PROTEIN"/>
    <property type="match status" value="1"/>
</dbReference>
<feature type="domain" description="Retrotransposon gag" evidence="1">
    <location>
        <begin position="93"/>
        <end position="188"/>
    </location>
</feature>
<sequence length="230" mass="26883">MNPNDGNPEGGEIPQPDPTTLVEVMAKQTQLLEAIAQNQGNKGQGNHAEFMRVRPPTFSKTEEPMDAEDWLRAIEKKLALVRTDEQEKVTFETHRLEGLANEWWEAYQASIDDPAHIITWKEFRTAFKNTFIPNAIIRMKKNEFRRLRKGFMTVQEYLNKFTQLARYAASDIQDEKENIERLIEGLRDELRGPMIGQDHENFQSLVNKVVRLENDQKMIEGFRKRRINLQ</sequence>
<proteinExistence type="predicted"/>
<name>Q2QTC9_ORYSJ</name>
<organism evidence="2">
    <name type="scientific">Oryza sativa subsp. japonica</name>
    <name type="common">Rice</name>
    <dbReference type="NCBI Taxonomy" id="39947"/>
    <lineage>
        <taxon>Eukaryota</taxon>
        <taxon>Viridiplantae</taxon>
        <taxon>Streptophyta</taxon>
        <taxon>Embryophyta</taxon>
        <taxon>Tracheophyta</taxon>
        <taxon>Spermatophyta</taxon>
        <taxon>Magnoliopsida</taxon>
        <taxon>Liliopsida</taxon>
        <taxon>Poales</taxon>
        <taxon>Poaceae</taxon>
        <taxon>BOP clade</taxon>
        <taxon>Oryzoideae</taxon>
        <taxon>Oryzeae</taxon>
        <taxon>Oryzinae</taxon>
        <taxon>Oryza</taxon>
        <taxon>Oryza sativa</taxon>
    </lineage>
</organism>
<dbReference type="InterPro" id="IPR005162">
    <property type="entry name" value="Retrotrans_gag_dom"/>
</dbReference>
<accession>Q2QTC9</accession>
<evidence type="ECO:0000259" key="1">
    <source>
        <dbReference type="Pfam" id="PF03732"/>
    </source>
</evidence>
<dbReference type="AlphaFoldDB" id="Q2QTC9"/>
<dbReference type="PANTHER" id="PTHR33223">
    <property type="entry name" value="CCHC-TYPE DOMAIN-CONTAINING PROTEIN"/>
    <property type="match status" value="1"/>
</dbReference>